<comment type="caution">
    <text evidence="2">The sequence shown here is derived from an EMBL/GenBank/DDBJ whole genome shotgun (WGS) entry which is preliminary data.</text>
</comment>
<evidence type="ECO:0000313" key="3">
    <source>
        <dbReference type="Proteomes" id="UP000887013"/>
    </source>
</evidence>
<reference evidence="2" key="1">
    <citation type="submission" date="2020-08" db="EMBL/GenBank/DDBJ databases">
        <title>Multicomponent nature underlies the extraordinary mechanical properties of spider dragline silk.</title>
        <authorList>
            <person name="Kono N."/>
            <person name="Nakamura H."/>
            <person name="Mori M."/>
            <person name="Yoshida Y."/>
            <person name="Ohtoshi R."/>
            <person name="Malay A.D."/>
            <person name="Moran D.A.P."/>
            <person name="Tomita M."/>
            <person name="Numata K."/>
            <person name="Arakawa K."/>
        </authorList>
    </citation>
    <scope>NUCLEOTIDE SEQUENCE</scope>
</reference>
<accession>A0A8X6TKE0</accession>
<dbReference type="EMBL" id="BMAW01104991">
    <property type="protein sequence ID" value="GFT17304.1"/>
    <property type="molecule type" value="Genomic_DNA"/>
</dbReference>
<proteinExistence type="predicted"/>
<organism evidence="2 3">
    <name type="scientific">Nephila pilipes</name>
    <name type="common">Giant wood spider</name>
    <name type="synonym">Nephila maculata</name>
    <dbReference type="NCBI Taxonomy" id="299642"/>
    <lineage>
        <taxon>Eukaryota</taxon>
        <taxon>Metazoa</taxon>
        <taxon>Ecdysozoa</taxon>
        <taxon>Arthropoda</taxon>
        <taxon>Chelicerata</taxon>
        <taxon>Arachnida</taxon>
        <taxon>Araneae</taxon>
        <taxon>Araneomorphae</taxon>
        <taxon>Entelegynae</taxon>
        <taxon>Araneoidea</taxon>
        <taxon>Nephilidae</taxon>
        <taxon>Nephila</taxon>
    </lineage>
</organism>
<keyword evidence="3" id="KW-1185">Reference proteome</keyword>
<name>A0A8X6TKE0_NEPPI</name>
<sequence>MLDTFPSVPSVPGGNSTSRERTRLDKRDGTSRGEKKPGAEKRGQPRKHEGGRTTDDVFFNPTESFDSTCFCYVSLTILEISKSLLNVAIIIFRFEHHTDHQS</sequence>
<feature type="compositionally biased region" description="Basic and acidic residues" evidence="1">
    <location>
        <begin position="18"/>
        <end position="55"/>
    </location>
</feature>
<dbReference type="AlphaFoldDB" id="A0A8X6TKE0"/>
<gene>
    <name evidence="2" type="ORF">NPIL_535911</name>
</gene>
<protein>
    <submittedName>
        <fullName evidence="2">Uncharacterized protein</fullName>
    </submittedName>
</protein>
<evidence type="ECO:0000313" key="2">
    <source>
        <dbReference type="EMBL" id="GFT17304.1"/>
    </source>
</evidence>
<feature type="region of interest" description="Disordered" evidence="1">
    <location>
        <begin position="1"/>
        <end position="64"/>
    </location>
</feature>
<dbReference type="Proteomes" id="UP000887013">
    <property type="component" value="Unassembled WGS sequence"/>
</dbReference>
<evidence type="ECO:0000256" key="1">
    <source>
        <dbReference type="SAM" id="MobiDB-lite"/>
    </source>
</evidence>